<evidence type="ECO:0000313" key="3">
    <source>
        <dbReference type="Proteomes" id="UP001500621"/>
    </source>
</evidence>
<comment type="caution">
    <text evidence="2">The sequence shown here is derived from an EMBL/GenBank/DDBJ whole genome shotgun (WGS) entry which is preliminary data.</text>
</comment>
<accession>A0ABP8VRH7</accession>
<proteinExistence type="predicted"/>
<protein>
    <submittedName>
        <fullName evidence="2">Uncharacterized protein</fullName>
    </submittedName>
</protein>
<gene>
    <name evidence="2" type="ORF">GCM10023226_03050</name>
</gene>
<evidence type="ECO:0000256" key="1">
    <source>
        <dbReference type="SAM" id="MobiDB-lite"/>
    </source>
</evidence>
<name>A0ABP8VRH7_9ACTN</name>
<keyword evidence="3" id="KW-1185">Reference proteome</keyword>
<sequence>MAPLFMSSAQTHACKPFPTTTPSPERCRPTNLPCVSRSDAALRHAAEVVDVPGAPLTLRLDEVGPAGGRSDALRLVWSYEDPEYLPDDHQPHGRRIRGTTEVAWRPAADARRAARDAWAAAQLAAAHRFKNQVDADSRPGEPWLRRSWTTTEAWLALRDHLAVHGQVVTANRARGEIAVGSAPQVLTYRVDAEAWATYLNRTYQHAPSSDGYIVPTADRLVDGLPQWAADELMDVSGGGSDTIVFTGDRWEWSDDDEEDR</sequence>
<dbReference type="Proteomes" id="UP001500621">
    <property type="component" value="Unassembled WGS sequence"/>
</dbReference>
<reference evidence="3" key="1">
    <citation type="journal article" date="2019" name="Int. J. Syst. Evol. Microbiol.">
        <title>The Global Catalogue of Microorganisms (GCM) 10K type strain sequencing project: providing services to taxonomists for standard genome sequencing and annotation.</title>
        <authorList>
            <consortium name="The Broad Institute Genomics Platform"/>
            <consortium name="The Broad Institute Genome Sequencing Center for Infectious Disease"/>
            <person name="Wu L."/>
            <person name="Ma J."/>
        </authorList>
    </citation>
    <scope>NUCLEOTIDE SEQUENCE [LARGE SCALE GENOMIC DNA]</scope>
    <source>
        <strain evidence="3">JCM 18127</strain>
    </source>
</reference>
<dbReference type="EMBL" id="BAABIM010000001">
    <property type="protein sequence ID" value="GAA4669934.1"/>
    <property type="molecule type" value="Genomic_DNA"/>
</dbReference>
<organism evidence="2 3">
    <name type="scientific">Nocardioides nanhaiensis</name>
    <dbReference type="NCBI Taxonomy" id="1476871"/>
    <lineage>
        <taxon>Bacteria</taxon>
        <taxon>Bacillati</taxon>
        <taxon>Actinomycetota</taxon>
        <taxon>Actinomycetes</taxon>
        <taxon>Propionibacteriales</taxon>
        <taxon>Nocardioidaceae</taxon>
        <taxon>Nocardioides</taxon>
    </lineage>
</organism>
<feature type="region of interest" description="Disordered" evidence="1">
    <location>
        <begin position="1"/>
        <end position="27"/>
    </location>
</feature>
<evidence type="ECO:0000313" key="2">
    <source>
        <dbReference type="EMBL" id="GAA4669934.1"/>
    </source>
</evidence>